<dbReference type="FunFam" id="1.20.1250.20:FF:000026">
    <property type="entry name" value="MFS quinate transporter QutD"/>
    <property type="match status" value="1"/>
</dbReference>
<feature type="transmembrane region" description="Helical" evidence="10">
    <location>
        <begin position="321"/>
        <end position="342"/>
    </location>
</feature>
<dbReference type="GeneID" id="28771412"/>
<keyword evidence="4 10" id="KW-0812">Transmembrane</keyword>
<feature type="transmembrane region" description="Helical" evidence="10">
    <location>
        <begin position="455"/>
        <end position="476"/>
    </location>
</feature>
<dbReference type="InterPro" id="IPR036259">
    <property type="entry name" value="MFS_trans_sf"/>
</dbReference>
<sequence>MGILAKIEDRPTPKEVYNWRVYVSAATASFASCMIGYTTSFIGTTVSLKSFKDEFGLSSMSASQASLIQANIVSLFQAGAFFGSIFAYSTAYYLGRRITLWTFVSMFIVGACITFAAIGGNIGPMYAGRVISGFGVGGCTMIVPIYISEIAPPAIRGRLVGTYELGWQIGGLVGFWINYGMTQSLPYGRNQWLIPFAVQLIPAGIVLIGSLLFLRESPRWLWTRGRREEGVATLCWLRKLQPDDMYILEEIEMMDLQIQGLPSGFLKPIRLALTDSKVLWRLFLGHMLFVLQNFSGINAINYYSPTIFETMGVTSIKTVDLMTGLFGVVKCIMTILWLTVLIDKLGRRTLFLFGGTVGAACMFVIGALIASNPSSSTTNSSLSSQGIATIVVIYFWTCVYITSWNGTPWVVNAEMFSQASRNVGQVGASMSNWLWTFVIARVTPNMVAGMGRNGFGMYFFFGAVTVCAVVFTFFLVPETKSVPLDRMDRLFEVKPVWKAQGLVMGELAESSLEWAKVDRKDEGEAERVDGV</sequence>
<dbReference type="AlphaFoldDB" id="A0A177C5S4"/>
<evidence type="ECO:0000256" key="5">
    <source>
        <dbReference type="ARBA" id="ARBA00022911"/>
    </source>
</evidence>
<dbReference type="PROSITE" id="PS51257">
    <property type="entry name" value="PROKAR_LIPOPROTEIN"/>
    <property type="match status" value="1"/>
</dbReference>
<dbReference type="OrthoDB" id="508119at2759"/>
<keyword evidence="6 10" id="KW-1133">Transmembrane helix</keyword>
<dbReference type="InterPro" id="IPR005829">
    <property type="entry name" value="Sugar_transporter_CS"/>
</dbReference>
<evidence type="ECO:0000256" key="2">
    <source>
        <dbReference type="ARBA" id="ARBA00010992"/>
    </source>
</evidence>
<dbReference type="InterPro" id="IPR020846">
    <property type="entry name" value="MFS_dom"/>
</dbReference>
<evidence type="ECO:0000256" key="10">
    <source>
        <dbReference type="SAM" id="Phobius"/>
    </source>
</evidence>
<evidence type="ECO:0000259" key="11">
    <source>
        <dbReference type="PROSITE" id="PS50850"/>
    </source>
</evidence>
<feature type="transmembrane region" description="Helical" evidence="10">
    <location>
        <begin position="159"/>
        <end position="180"/>
    </location>
</feature>
<dbReference type="PANTHER" id="PTHR48022:SF34">
    <property type="entry name" value="MAJOR FACILITATOR SUPERFAMILY (MFS) PROFILE DOMAIN-CONTAINING PROTEIN-RELATED"/>
    <property type="match status" value="1"/>
</dbReference>
<comment type="subcellular location">
    <subcellularLocation>
        <location evidence="1">Membrane</location>
        <topology evidence="1">Multi-pass membrane protein</topology>
    </subcellularLocation>
</comment>
<protein>
    <recommendedName>
        <fullName evidence="8">Quinate transporter</fullName>
    </recommendedName>
</protein>
<evidence type="ECO:0000256" key="6">
    <source>
        <dbReference type="ARBA" id="ARBA00022989"/>
    </source>
</evidence>
<dbReference type="EMBL" id="KV441555">
    <property type="protein sequence ID" value="OAG02973.1"/>
    <property type="molecule type" value="Genomic_DNA"/>
</dbReference>
<proteinExistence type="inferred from homology"/>
<dbReference type="SUPFAM" id="SSF103473">
    <property type="entry name" value="MFS general substrate transporter"/>
    <property type="match status" value="1"/>
</dbReference>
<evidence type="ECO:0000256" key="9">
    <source>
        <dbReference type="RuleBase" id="RU003346"/>
    </source>
</evidence>
<dbReference type="InterPro" id="IPR005828">
    <property type="entry name" value="MFS_sugar_transport-like"/>
</dbReference>
<dbReference type="RefSeq" id="XP_018033338.1">
    <property type="nucleotide sequence ID" value="XM_018187926.1"/>
</dbReference>
<dbReference type="GO" id="GO:0005351">
    <property type="term" value="F:carbohydrate:proton symporter activity"/>
    <property type="evidence" value="ECO:0007669"/>
    <property type="project" value="TreeGrafter"/>
</dbReference>
<feature type="transmembrane region" description="Helical" evidence="10">
    <location>
        <begin position="100"/>
        <end position="120"/>
    </location>
</feature>
<evidence type="ECO:0000256" key="3">
    <source>
        <dbReference type="ARBA" id="ARBA00022448"/>
    </source>
</evidence>
<feature type="transmembrane region" description="Helical" evidence="10">
    <location>
        <begin position="349"/>
        <end position="370"/>
    </location>
</feature>
<evidence type="ECO:0000256" key="4">
    <source>
        <dbReference type="ARBA" id="ARBA00022692"/>
    </source>
</evidence>
<keyword evidence="13" id="KW-1185">Reference proteome</keyword>
<dbReference type="Gene3D" id="1.20.1250.20">
    <property type="entry name" value="MFS general substrate transporter like domains"/>
    <property type="match status" value="1"/>
</dbReference>
<name>A0A177C5S4_9PLEO</name>
<keyword evidence="7 10" id="KW-0472">Membrane</keyword>
<accession>A0A177C5S4</accession>
<feature type="transmembrane region" description="Helical" evidence="10">
    <location>
        <begin position="278"/>
        <end position="301"/>
    </location>
</feature>
<dbReference type="PANTHER" id="PTHR48022">
    <property type="entry name" value="PLASTIDIC GLUCOSE TRANSPORTER 4"/>
    <property type="match status" value="1"/>
</dbReference>
<keyword evidence="5" id="KW-0672">Quinate metabolism</keyword>
<evidence type="ECO:0000256" key="1">
    <source>
        <dbReference type="ARBA" id="ARBA00004141"/>
    </source>
</evidence>
<evidence type="ECO:0000313" key="13">
    <source>
        <dbReference type="Proteomes" id="UP000077069"/>
    </source>
</evidence>
<evidence type="ECO:0000256" key="8">
    <source>
        <dbReference type="ARBA" id="ARBA00043213"/>
    </source>
</evidence>
<feature type="domain" description="Major facilitator superfamily (MFS) profile" evidence="11">
    <location>
        <begin position="24"/>
        <end position="480"/>
    </location>
</feature>
<dbReference type="PROSITE" id="PS50850">
    <property type="entry name" value="MFS"/>
    <property type="match status" value="1"/>
</dbReference>
<reference evidence="12 13" key="1">
    <citation type="submission" date="2016-05" db="EMBL/GenBank/DDBJ databases">
        <title>Comparative analysis of secretome profiles of manganese(II)-oxidizing ascomycete fungi.</title>
        <authorList>
            <consortium name="DOE Joint Genome Institute"/>
            <person name="Zeiner C.A."/>
            <person name="Purvine S.O."/>
            <person name="Zink E.M."/>
            <person name="Wu S."/>
            <person name="Pasa-Tolic L."/>
            <person name="Chaput D.L."/>
            <person name="Haridas S."/>
            <person name="Grigoriev I.V."/>
            <person name="Santelli C.M."/>
            <person name="Hansel C.M."/>
        </authorList>
    </citation>
    <scope>NUCLEOTIDE SEQUENCE [LARGE SCALE GENOMIC DNA]</scope>
    <source>
        <strain evidence="12 13">AP3s5-JAC2a</strain>
    </source>
</reference>
<keyword evidence="3 9" id="KW-0813">Transport</keyword>
<dbReference type="Proteomes" id="UP000077069">
    <property type="component" value="Unassembled WGS sequence"/>
</dbReference>
<dbReference type="Pfam" id="PF00083">
    <property type="entry name" value="Sugar_tr"/>
    <property type="match status" value="1"/>
</dbReference>
<dbReference type="NCBIfam" id="TIGR00879">
    <property type="entry name" value="SP"/>
    <property type="match status" value="1"/>
</dbReference>
<feature type="transmembrane region" description="Helical" evidence="10">
    <location>
        <begin position="21"/>
        <end position="48"/>
    </location>
</feature>
<dbReference type="InParanoid" id="A0A177C5S4"/>
<evidence type="ECO:0000256" key="7">
    <source>
        <dbReference type="ARBA" id="ARBA00023136"/>
    </source>
</evidence>
<feature type="transmembrane region" description="Helical" evidence="10">
    <location>
        <begin position="126"/>
        <end position="147"/>
    </location>
</feature>
<dbReference type="PROSITE" id="PS00217">
    <property type="entry name" value="SUGAR_TRANSPORT_2"/>
    <property type="match status" value="1"/>
</dbReference>
<feature type="transmembrane region" description="Helical" evidence="10">
    <location>
        <begin position="192"/>
        <end position="214"/>
    </location>
</feature>
<feature type="transmembrane region" description="Helical" evidence="10">
    <location>
        <begin position="68"/>
        <end position="88"/>
    </location>
</feature>
<evidence type="ECO:0000313" key="12">
    <source>
        <dbReference type="EMBL" id="OAG02973.1"/>
    </source>
</evidence>
<dbReference type="PRINTS" id="PR00171">
    <property type="entry name" value="SUGRTRNSPORT"/>
</dbReference>
<gene>
    <name evidence="12" type="ORF">CC84DRAFT_938878</name>
</gene>
<dbReference type="InterPro" id="IPR003663">
    <property type="entry name" value="Sugar/inositol_transpt"/>
</dbReference>
<feature type="transmembrane region" description="Helical" evidence="10">
    <location>
        <begin position="382"/>
        <end position="402"/>
    </location>
</feature>
<dbReference type="GO" id="GO:0016020">
    <property type="term" value="C:membrane"/>
    <property type="evidence" value="ECO:0007669"/>
    <property type="project" value="UniProtKB-SubCell"/>
</dbReference>
<comment type="similarity">
    <text evidence="2 9">Belongs to the major facilitator superfamily. Sugar transporter (TC 2.A.1.1) family.</text>
</comment>
<organism evidence="12 13">
    <name type="scientific">Paraphaeosphaeria sporulosa</name>
    <dbReference type="NCBI Taxonomy" id="1460663"/>
    <lineage>
        <taxon>Eukaryota</taxon>
        <taxon>Fungi</taxon>
        <taxon>Dikarya</taxon>
        <taxon>Ascomycota</taxon>
        <taxon>Pezizomycotina</taxon>
        <taxon>Dothideomycetes</taxon>
        <taxon>Pleosporomycetidae</taxon>
        <taxon>Pleosporales</taxon>
        <taxon>Massarineae</taxon>
        <taxon>Didymosphaeriaceae</taxon>
        <taxon>Paraphaeosphaeria</taxon>
    </lineage>
</organism>
<dbReference type="InterPro" id="IPR050360">
    <property type="entry name" value="MFS_Sugar_Transporters"/>
</dbReference>